<evidence type="ECO:0000313" key="4">
    <source>
        <dbReference type="Proteomes" id="UP001526430"/>
    </source>
</evidence>
<sequence length="262" mass="27474">MDEGLKLLAQQLWDARRNGGTVDPSAHRLPASKEEAYAVQHEIIAQSGSQPCGYKIGSTSKEAQAILGTHEPGAGVLLRFFVHESPARLCVRADHRPAVEAEFAFRIARDLPPRPTPYAQAEVSAAVDCVAGSIEVVGSRFAGGLGQQGRLLTTADSSANIALVVGPWHRWRDQDLRRHAVAMSIDGVPRGAGTGEDVLGNPLHALSWLAQLLSDNGRGLKAGDIVATGTCTGLDAVGPGSAACADFGSLGCVEIEFAPRAI</sequence>
<dbReference type="GO" id="GO:0016787">
    <property type="term" value="F:hydrolase activity"/>
    <property type="evidence" value="ECO:0007669"/>
    <property type="project" value="UniProtKB-KW"/>
</dbReference>
<dbReference type="InterPro" id="IPR011234">
    <property type="entry name" value="Fumarylacetoacetase-like_C"/>
</dbReference>
<reference evidence="3 4" key="1">
    <citation type="submission" date="2022-10" db="EMBL/GenBank/DDBJ databases">
        <title>Roseococcus glaciei nov., sp. nov., isolated from glacier.</title>
        <authorList>
            <person name="Liu Q."/>
            <person name="Xin Y.-H."/>
        </authorList>
    </citation>
    <scope>NUCLEOTIDE SEQUENCE [LARGE SCALE GENOMIC DNA]</scope>
    <source>
        <strain evidence="3 4">MDT2-1-1</strain>
    </source>
</reference>
<dbReference type="EMBL" id="JAPFQI010000001">
    <property type="protein sequence ID" value="MCW8084019.1"/>
    <property type="molecule type" value="Genomic_DNA"/>
</dbReference>
<accession>A0ABT3NPD4</accession>
<proteinExistence type="predicted"/>
<protein>
    <submittedName>
        <fullName evidence="3">Fumarylacetoacetate hydrolase family protein</fullName>
    </submittedName>
</protein>
<dbReference type="PANTHER" id="PTHR30143">
    <property type="entry name" value="ACID HYDRATASE"/>
    <property type="match status" value="1"/>
</dbReference>
<keyword evidence="1" id="KW-0456">Lyase</keyword>
<keyword evidence="3" id="KW-0378">Hydrolase</keyword>
<dbReference type="RefSeq" id="WP_301587627.1">
    <property type="nucleotide sequence ID" value="NZ_JAPFQI010000001.1"/>
</dbReference>
<dbReference type="Pfam" id="PF01557">
    <property type="entry name" value="FAA_hydrolase"/>
    <property type="match status" value="1"/>
</dbReference>
<dbReference type="Proteomes" id="UP001526430">
    <property type="component" value="Unassembled WGS sequence"/>
</dbReference>
<gene>
    <name evidence="3" type="ORF">OF850_00105</name>
</gene>
<name>A0ABT3NPD4_9PROT</name>
<dbReference type="InterPro" id="IPR036663">
    <property type="entry name" value="Fumarylacetoacetase_C_sf"/>
</dbReference>
<comment type="caution">
    <text evidence="3">The sequence shown here is derived from an EMBL/GenBank/DDBJ whole genome shotgun (WGS) entry which is preliminary data.</text>
</comment>
<dbReference type="Gene3D" id="3.90.850.10">
    <property type="entry name" value="Fumarylacetoacetase-like, C-terminal domain"/>
    <property type="match status" value="1"/>
</dbReference>
<dbReference type="InterPro" id="IPR050772">
    <property type="entry name" value="Hydratase-Decarb/MhpD_sf"/>
</dbReference>
<feature type="domain" description="Fumarylacetoacetase-like C-terminal" evidence="2">
    <location>
        <begin position="95"/>
        <end position="254"/>
    </location>
</feature>
<dbReference type="PANTHER" id="PTHR30143:SF0">
    <property type="entry name" value="2-KETO-4-PENTENOATE HYDRATASE"/>
    <property type="match status" value="1"/>
</dbReference>
<evidence type="ECO:0000256" key="1">
    <source>
        <dbReference type="ARBA" id="ARBA00023239"/>
    </source>
</evidence>
<evidence type="ECO:0000259" key="2">
    <source>
        <dbReference type="Pfam" id="PF01557"/>
    </source>
</evidence>
<organism evidence="3 4">
    <name type="scientific">Sabulicella glaciei</name>
    <dbReference type="NCBI Taxonomy" id="2984948"/>
    <lineage>
        <taxon>Bacteria</taxon>
        <taxon>Pseudomonadati</taxon>
        <taxon>Pseudomonadota</taxon>
        <taxon>Alphaproteobacteria</taxon>
        <taxon>Acetobacterales</taxon>
        <taxon>Acetobacteraceae</taxon>
        <taxon>Sabulicella</taxon>
    </lineage>
</organism>
<dbReference type="SUPFAM" id="SSF56529">
    <property type="entry name" value="FAH"/>
    <property type="match status" value="1"/>
</dbReference>
<keyword evidence="4" id="KW-1185">Reference proteome</keyword>
<evidence type="ECO:0000313" key="3">
    <source>
        <dbReference type="EMBL" id="MCW8084019.1"/>
    </source>
</evidence>